<reference evidence="11 12" key="1">
    <citation type="submission" date="2016-11" db="EMBL/GenBank/DDBJ databases">
        <authorList>
            <person name="Jaros S."/>
            <person name="Januszkiewicz K."/>
            <person name="Wedrychowicz H."/>
        </authorList>
    </citation>
    <scope>NUCLEOTIDE SEQUENCE [LARGE SCALE GENOMIC DNA]</scope>
    <source>
        <strain evidence="11 12">DSM 17459</strain>
    </source>
</reference>
<dbReference type="GO" id="GO:0046677">
    <property type="term" value="P:response to antibiotic"/>
    <property type="evidence" value="ECO:0007669"/>
    <property type="project" value="UniProtKB-KW"/>
</dbReference>
<feature type="transmembrane region" description="Helical" evidence="10">
    <location>
        <begin position="241"/>
        <end position="260"/>
    </location>
</feature>
<evidence type="ECO:0000256" key="4">
    <source>
        <dbReference type="ARBA" id="ARBA00022448"/>
    </source>
</evidence>
<dbReference type="InterPro" id="IPR048279">
    <property type="entry name" value="MdtK-like"/>
</dbReference>
<feature type="transmembrane region" description="Helical" evidence="10">
    <location>
        <begin position="199"/>
        <end position="220"/>
    </location>
</feature>
<keyword evidence="7 10" id="KW-1133">Transmembrane helix</keyword>
<dbReference type="Proteomes" id="UP000184245">
    <property type="component" value="Unassembled WGS sequence"/>
</dbReference>
<feature type="transmembrane region" description="Helical" evidence="10">
    <location>
        <begin position="175"/>
        <end position="193"/>
    </location>
</feature>
<proteinExistence type="inferred from homology"/>
<dbReference type="InterPro" id="IPR002528">
    <property type="entry name" value="MATE_fam"/>
</dbReference>
<protein>
    <recommendedName>
        <fullName evidence="3">Multidrug export protein MepA</fullName>
    </recommendedName>
</protein>
<evidence type="ECO:0000256" key="2">
    <source>
        <dbReference type="ARBA" id="ARBA00008417"/>
    </source>
</evidence>
<dbReference type="InterPro" id="IPR045070">
    <property type="entry name" value="MATE_MepA-like"/>
</dbReference>
<keyword evidence="8 10" id="KW-0472">Membrane</keyword>
<dbReference type="PANTHER" id="PTHR43823:SF3">
    <property type="entry name" value="MULTIDRUG EXPORT PROTEIN MEPA"/>
    <property type="match status" value="1"/>
</dbReference>
<evidence type="ECO:0000256" key="5">
    <source>
        <dbReference type="ARBA" id="ARBA00022475"/>
    </source>
</evidence>
<gene>
    <name evidence="11" type="ORF">SAMN02745158_03698</name>
</gene>
<keyword evidence="12" id="KW-1185">Reference proteome</keyword>
<feature type="transmembrane region" description="Helical" evidence="10">
    <location>
        <begin position="280"/>
        <end position="305"/>
    </location>
</feature>
<dbReference type="GO" id="GO:0042910">
    <property type="term" value="F:xenobiotic transmembrane transporter activity"/>
    <property type="evidence" value="ECO:0007669"/>
    <property type="project" value="InterPro"/>
</dbReference>
<organism evidence="11 12">
    <name type="scientific">Lactonifactor longoviformis DSM 17459</name>
    <dbReference type="NCBI Taxonomy" id="1122155"/>
    <lineage>
        <taxon>Bacteria</taxon>
        <taxon>Bacillati</taxon>
        <taxon>Bacillota</taxon>
        <taxon>Clostridia</taxon>
        <taxon>Eubacteriales</taxon>
        <taxon>Clostridiaceae</taxon>
        <taxon>Lactonifactor</taxon>
    </lineage>
</organism>
<keyword evidence="9" id="KW-0046">Antibiotic resistance</keyword>
<evidence type="ECO:0000313" key="11">
    <source>
        <dbReference type="EMBL" id="SHF42713.1"/>
    </source>
</evidence>
<dbReference type="OrthoDB" id="9811110at2"/>
<dbReference type="PIRSF" id="PIRSF006603">
    <property type="entry name" value="DinF"/>
    <property type="match status" value="1"/>
</dbReference>
<feature type="transmembrane region" description="Helical" evidence="10">
    <location>
        <begin position="427"/>
        <end position="447"/>
    </location>
</feature>
<dbReference type="Pfam" id="PF01554">
    <property type="entry name" value="MatE"/>
    <property type="match status" value="2"/>
</dbReference>
<feature type="transmembrane region" description="Helical" evidence="10">
    <location>
        <begin position="60"/>
        <end position="81"/>
    </location>
</feature>
<evidence type="ECO:0000256" key="10">
    <source>
        <dbReference type="SAM" id="Phobius"/>
    </source>
</evidence>
<comment type="similarity">
    <text evidence="2">Belongs to the multi antimicrobial extrusion (MATE) (TC 2.A.66.1) family. MepA subfamily.</text>
</comment>
<keyword evidence="5" id="KW-1003">Cell membrane</keyword>
<keyword evidence="4" id="KW-0813">Transport</keyword>
<dbReference type="InterPro" id="IPR051327">
    <property type="entry name" value="MATE_MepA_subfamily"/>
</dbReference>
<evidence type="ECO:0000256" key="7">
    <source>
        <dbReference type="ARBA" id="ARBA00022989"/>
    </source>
</evidence>
<evidence type="ECO:0000256" key="3">
    <source>
        <dbReference type="ARBA" id="ARBA00022106"/>
    </source>
</evidence>
<evidence type="ECO:0000313" key="12">
    <source>
        <dbReference type="Proteomes" id="UP000184245"/>
    </source>
</evidence>
<dbReference type="PANTHER" id="PTHR43823">
    <property type="entry name" value="SPORULATION PROTEIN YKVU"/>
    <property type="match status" value="1"/>
</dbReference>
<dbReference type="EMBL" id="FQVI01000027">
    <property type="protein sequence ID" value="SHF42713.1"/>
    <property type="molecule type" value="Genomic_DNA"/>
</dbReference>
<accession>A0A1M5BJF4</accession>
<name>A0A1M5BJF4_9CLOT</name>
<dbReference type="RefSeq" id="WP_072854257.1">
    <property type="nucleotide sequence ID" value="NZ_FQVI01000027.1"/>
</dbReference>
<feature type="transmembrane region" description="Helical" evidence="10">
    <location>
        <begin position="102"/>
        <end position="121"/>
    </location>
</feature>
<evidence type="ECO:0000256" key="6">
    <source>
        <dbReference type="ARBA" id="ARBA00022692"/>
    </source>
</evidence>
<dbReference type="STRING" id="1122155.SAMN02745158_03698"/>
<dbReference type="GO" id="GO:0005886">
    <property type="term" value="C:plasma membrane"/>
    <property type="evidence" value="ECO:0007669"/>
    <property type="project" value="UniProtKB-SubCell"/>
</dbReference>
<dbReference type="CDD" id="cd13143">
    <property type="entry name" value="MATE_MepA_like"/>
    <property type="match status" value="1"/>
</dbReference>
<feature type="transmembrane region" description="Helical" evidence="10">
    <location>
        <begin position="141"/>
        <end position="163"/>
    </location>
</feature>
<feature type="transmembrane region" description="Helical" evidence="10">
    <location>
        <begin position="326"/>
        <end position="348"/>
    </location>
</feature>
<evidence type="ECO:0000256" key="8">
    <source>
        <dbReference type="ARBA" id="ARBA00023136"/>
    </source>
</evidence>
<sequence length="466" mass="50777">MKSVTQEADNPLGYQKESKLLINFAVPCIISMLVTALYNIVDQIFIGQGVGMLGNAATNIAFPLSTTCTAIALLLGIGGASNFSLELGAEEEKRAARSAGNAMVLMAIFGLTLFVLVTIFLTPMLKFFGATSDVLPYAQTYTRITSIGFPFLIANTAISKLILADGSPKYSMMSMLVGAVINTILDPIFIFGLDMGMAGAALATIIGQIISFCISLRYVFHFRHVKLTRESFHLSQFCCRHIFALGASACFNQIAMTIVQIVMNNTLSYYGAQSVYGGEIPLACAGIITKVNMVFMAIIIGISQGTQPIVGFNYGARKYGRVKKTYLQAVCTATVLSFLAFLCFQIFPRQIISIFGEGSEMYYTFSERYFRIFMFLVIVNGIQPVTSNFFTSIGKSRLGIFMSLTRQIIFLLPLIIIFPLFMGIDGVMYAGPIADAAAAIVCGVFLVRELKELTQKQNQTLAGEAL</sequence>
<feature type="transmembrane region" description="Helical" evidence="10">
    <location>
        <begin position="368"/>
        <end position="386"/>
    </location>
</feature>
<keyword evidence="6 10" id="KW-0812">Transmembrane</keyword>
<evidence type="ECO:0000256" key="1">
    <source>
        <dbReference type="ARBA" id="ARBA00004651"/>
    </source>
</evidence>
<comment type="subcellular location">
    <subcellularLocation>
        <location evidence="1">Cell membrane</location>
        <topology evidence="1">Multi-pass membrane protein</topology>
    </subcellularLocation>
</comment>
<dbReference type="AlphaFoldDB" id="A0A1M5BJF4"/>
<dbReference type="GO" id="GO:0015297">
    <property type="term" value="F:antiporter activity"/>
    <property type="evidence" value="ECO:0007669"/>
    <property type="project" value="InterPro"/>
</dbReference>
<feature type="transmembrane region" description="Helical" evidence="10">
    <location>
        <begin position="398"/>
        <end position="421"/>
    </location>
</feature>
<feature type="transmembrane region" description="Helical" evidence="10">
    <location>
        <begin position="20"/>
        <end position="40"/>
    </location>
</feature>
<evidence type="ECO:0000256" key="9">
    <source>
        <dbReference type="ARBA" id="ARBA00023251"/>
    </source>
</evidence>